<dbReference type="InterPro" id="IPR042485">
    <property type="entry name" value="T7SS_EccB_R3"/>
</dbReference>
<organism evidence="11 12">
    <name type="scientific">Pseudonocardia asaccharolytica DSM 44247 = NBRC 16224</name>
    <dbReference type="NCBI Taxonomy" id="1123024"/>
    <lineage>
        <taxon>Bacteria</taxon>
        <taxon>Bacillati</taxon>
        <taxon>Actinomycetota</taxon>
        <taxon>Actinomycetes</taxon>
        <taxon>Pseudonocardiales</taxon>
        <taxon>Pseudonocardiaceae</taxon>
        <taxon>Pseudonocardia</taxon>
    </lineage>
</organism>
<dbReference type="InterPro" id="IPR007795">
    <property type="entry name" value="T7SS_EccB"/>
</dbReference>
<evidence type="ECO:0000256" key="3">
    <source>
        <dbReference type="ARBA" id="ARBA00022475"/>
    </source>
</evidence>
<name>A0A511CUK1_9PSEU</name>
<dbReference type="PANTHER" id="PTHR40765">
    <property type="entry name" value="ESX-2 SECRETION SYSTEM ATPASE ECCB2"/>
    <property type="match status" value="1"/>
</dbReference>
<keyword evidence="4 10" id="KW-0812">Transmembrane</keyword>
<keyword evidence="3" id="KW-1003">Cell membrane</keyword>
<dbReference type="GO" id="GO:0016787">
    <property type="term" value="F:hydrolase activity"/>
    <property type="evidence" value="ECO:0007669"/>
    <property type="project" value="UniProtKB-KW"/>
</dbReference>
<dbReference type="GO" id="GO:0005886">
    <property type="term" value="C:plasma membrane"/>
    <property type="evidence" value="ECO:0007669"/>
    <property type="project" value="UniProtKB-SubCell"/>
</dbReference>
<keyword evidence="6" id="KW-0378">Hydrolase</keyword>
<dbReference type="AlphaFoldDB" id="A0A511CUK1"/>
<protein>
    <submittedName>
        <fullName evidence="11">ESX-3 secretion system protein eccB3</fullName>
    </submittedName>
</protein>
<reference evidence="11 12" key="1">
    <citation type="submission" date="2019-07" db="EMBL/GenBank/DDBJ databases">
        <title>Whole genome shotgun sequence of Pseudonocardia asaccharolytica NBRC 16224.</title>
        <authorList>
            <person name="Hosoyama A."/>
            <person name="Uohara A."/>
            <person name="Ohji S."/>
            <person name="Ichikawa N."/>
        </authorList>
    </citation>
    <scope>NUCLEOTIDE SEQUENCE [LARGE SCALE GENOMIC DNA]</scope>
    <source>
        <strain evidence="11 12">NBRC 16224</strain>
    </source>
</reference>
<accession>A0A511CUK1</accession>
<evidence type="ECO:0000313" key="12">
    <source>
        <dbReference type="Proteomes" id="UP000321328"/>
    </source>
</evidence>
<dbReference type="EMBL" id="BJVI01000001">
    <property type="protein sequence ID" value="GEL16252.1"/>
    <property type="molecule type" value="Genomic_DNA"/>
</dbReference>
<keyword evidence="12" id="KW-1185">Reference proteome</keyword>
<evidence type="ECO:0000256" key="4">
    <source>
        <dbReference type="ARBA" id="ARBA00022692"/>
    </source>
</evidence>
<evidence type="ECO:0000256" key="10">
    <source>
        <dbReference type="SAM" id="Phobius"/>
    </source>
</evidence>
<evidence type="ECO:0000256" key="7">
    <source>
        <dbReference type="ARBA" id="ARBA00022840"/>
    </source>
</evidence>
<comment type="caution">
    <text evidence="11">The sequence shown here is derived from an EMBL/GenBank/DDBJ whole genome shotgun (WGS) entry which is preliminary data.</text>
</comment>
<dbReference type="Proteomes" id="UP000321328">
    <property type="component" value="Unassembled WGS sequence"/>
</dbReference>
<keyword evidence="7" id="KW-0067">ATP-binding</keyword>
<dbReference type="NCBIfam" id="TIGR03919">
    <property type="entry name" value="T7SS_EccB"/>
    <property type="match status" value="1"/>
</dbReference>
<keyword evidence="5" id="KW-0547">Nucleotide-binding</keyword>
<comment type="similarity">
    <text evidence="2">Belongs to the EccB family.</text>
</comment>
<sequence>MPARLASGLVPRAAVTRAPVTRDHADAYRYGLRRLESALVSGDPVPLHEQIRSQRRAAFAGVLVALLALGGVAIYALIAPRPDWTRQLLVVGDRSGSMYVVAHDPDRLVPVANLAAGRLVLAALGNGGGATAVPVVVRDEDLAPVPRTPTAAIAGAVAVHPDGPGIPPRWSVCDRTTTAGRPRPAGTTVVAGAAATEPTPGVGVLLAVPDGGTYAVIEGHRHRIGLSDRPVLAALGLAGRSARPASSGMVSGIPEGLPLVTPELPAGRGPAGVPGRVGDVLTVTPIGAPGRYYVVLPDGLQEVPALAAQVLAATTGREPVEVGTGLVASVPLVDTLDVAGWPAPPTRWAEPADAPVVCWTWTPEATSVQLGDRIPAPDQAVVIDLAQADGPGDRVDAVVLGPGGGGPVRSTAPGQPSGTGSLWLISATGVGYGVADHPSAAALGINGAEPAPEAALRLLPTGPALDLAAAARVVDVGTSAIPRAAP</sequence>
<proteinExistence type="inferred from homology"/>
<evidence type="ECO:0000256" key="5">
    <source>
        <dbReference type="ARBA" id="ARBA00022741"/>
    </source>
</evidence>
<evidence type="ECO:0000313" key="11">
    <source>
        <dbReference type="EMBL" id="GEL16252.1"/>
    </source>
</evidence>
<dbReference type="STRING" id="1123024.GCA_000423625_01101"/>
<evidence type="ECO:0000256" key="6">
    <source>
        <dbReference type="ARBA" id="ARBA00022801"/>
    </source>
</evidence>
<dbReference type="Pfam" id="PF05108">
    <property type="entry name" value="T7SS_ESX1_EccB"/>
    <property type="match status" value="1"/>
</dbReference>
<dbReference type="Gene3D" id="2.40.50.910">
    <property type="entry name" value="Type VII secretion system EccB, repeat 3 domain"/>
    <property type="match status" value="1"/>
</dbReference>
<gene>
    <name evidence="11" type="ORF">PA7_00890</name>
</gene>
<feature type="transmembrane region" description="Helical" evidence="10">
    <location>
        <begin position="57"/>
        <end position="78"/>
    </location>
</feature>
<dbReference type="InterPro" id="IPR044857">
    <property type="entry name" value="T7SS_EccB_R1"/>
</dbReference>
<keyword evidence="8 10" id="KW-1133">Transmembrane helix</keyword>
<dbReference type="GO" id="GO:0005524">
    <property type="term" value="F:ATP binding"/>
    <property type="evidence" value="ECO:0007669"/>
    <property type="project" value="UniProtKB-KW"/>
</dbReference>
<comment type="subcellular location">
    <subcellularLocation>
        <location evidence="1">Cell membrane</location>
        <topology evidence="1">Single-pass membrane protein</topology>
    </subcellularLocation>
</comment>
<evidence type="ECO:0000256" key="9">
    <source>
        <dbReference type="ARBA" id="ARBA00023136"/>
    </source>
</evidence>
<evidence type="ECO:0000256" key="2">
    <source>
        <dbReference type="ARBA" id="ARBA00008149"/>
    </source>
</evidence>
<dbReference type="Gene3D" id="3.30.2390.20">
    <property type="entry name" value="Type VII secretion system EccB, repeat 1 domain"/>
    <property type="match status" value="1"/>
</dbReference>
<dbReference type="PANTHER" id="PTHR40765:SF2">
    <property type="entry name" value="ESX-2 SECRETION SYSTEM ATPASE ECCB2"/>
    <property type="match status" value="1"/>
</dbReference>
<keyword evidence="9 10" id="KW-0472">Membrane</keyword>
<evidence type="ECO:0000256" key="1">
    <source>
        <dbReference type="ARBA" id="ARBA00004162"/>
    </source>
</evidence>
<dbReference type="GO" id="GO:0005576">
    <property type="term" value="C:extracellular region"/>
    <property type="evidence" value="ECO:0007669"/>
    <property type="project" value="TreeGrafter"/>
</dbReference>
<evidence type="ECO:0000256" key="8">
    <source>
        <dbReference type="ARBA" id="ARBA00022989"/>
    </source>
</evidence>